<dbReference type="InterPro" id="IPR039651">
    <property type="entry name" value="FixC-like"/>
</dbReference>
<dbReference type="RefSeq" id="WP_098460605.1">
    <property type="nucleotide sequence ID" value="NZ_PDJC01000001.1"/>
</dbReference>
<dbReference type="PANTHER" id="PTHR43624:SF2">
    <property type="entry name" value="ELECTRON TRANSFER FLAVOPROTEIN-QUINONE OXIDOREDUCTASE YDIS-RELATED"/>
    <property type="match status" value="1"/>
</dbReference>
<dbReference type="EMBL" id="PDJC01000001">
    <property type="protein sequence ID" value="PFG17145.1"/>
    <property type="molecule type" value="Genomic_DNA"/>
</dbReference>
<protein>
    <submittedName>
        <fullName evidence="7">Electron transfer flavoprotein-quinone oxidoreductase</fullName>
    </submittedName>
</protein>
<keyword evidence="8" id="KW-1185">Reference proteome</keyword>
<evidence type="ECO:0000256" key="3">
    <source>
        <dbReference type="ARBA" id="ARBA00022630"/>
    </source>
</evidence>
<dbReference type="Pfam" id="PF12831">
    <property type="entry name" value="FAD_oxidored"/>
    <property type="match status" value="1"/>
</dbReference>
<dbReference type="InterPro" id="IPR059103">
    <property type="entry name" value="FixC-like_C"/>
</dbReference>
<dbReference type="Proteomes" id="UP000226079">
    <property type="component" value="Unassembled WGS sequence"/>
</dbReference>
<comment type="similarity">
    <text evidence="2">Belongs to the ETF-QO/FixC family.</text>
</comment>
<evidence type="ECO:0000256" key="1">
    <source>
        <dbReference type="ARBA" id="ARBA00001974"/>
    </source>
</evidence>
<dbReference type="Gene3D" id="3.50.50.60">
    <property type="entry name" value="FAD/NAD(P)-binding domain"/>
    <property type="match status" value="1"/>
</dbReference>
<proteinExistence type="inferred from homology"/>
<sequence length="457" mass="47862">MAEDAFDAIIVGAGPAGSTAATVLARAGLDVVLIDRGVSAGSKNLSGGRLYTHALGKVFPDFATEAPLERLITKERISLLTQESASTVEFGSGKLGGKSASYSVLRAPFDQWLADQAEAAGASVITGIRVDDLLLRDGRVAGVVAGEEEMSAKIVLLADGAISLLARRAGLIGEPNPHHYAVGAKEVIQLGEDVVSQRFGLAAGEGCAWVFDGDCTDGHIGGGFLYTNRDTVSLGIVTTIGDLGYSDVRVPEMVERLKRHPVVAPLIAGGTLVEYGGHLALEGGYDAVPQLVHEGALLLGDAAGLGLNTGYTIRGMDLAIESGRIAAETVIAAHGRNDFSAASLAEYADRLKESFVLTDLAFYRRFPKFLEDTRGMFTDYPKLAEDAMLSLFSVDGSKPEPITRSLRTAARPIGFGRLVRDLWRGLGAINGRASVAGALGGAAIRVRGTANRKGGTR</sequence>
<evidence type="ECO:0000256" key="2">
    <source>
        <dbReference type="ARBA" id="ARBA00006796"/>
    </source>
</evidence>
<evidence type="ECO:0000259" key="6">
    <source>
        <dbReference type="Pfam" id="PF26311"/>
    </source>
</evidence>
<comment type="cofactor">
    <cofactor evidence="1">
        <name>FAD</name>
        <dbReference type="ChEBI" id="CHEBI:57692"/>
    </cofactor>
</comment>
<name>A0A2A9CSV9_9ACTN</name>
<organism evidence="7 8">
    <name type="scientific">Propionicimonas paludicola</name>
    <dbReference type="NCBI Taxonomy" id="185243"/>
    <lineage>
        <taxon>Bacteria</taxon>
        <taxon>Bacillati</taxon>
        <taxon>Actinomycetota</taxon>
        <taxon>Actinomycetes</taxon>
        <taxon>Propionibacteriales</taxon>
        <taxon>Nocardioidaceae</taxon>
        <taxon>Propionicimonas</taxon>
    </lineage>
</organism>
<gene>
    <name evidence="7" type="ORF">ATK74_1707</name>
</gene>
<evidence type="ECO:0000256" key="5">
    <source>
        <dbReference type="ARBA" id="ARBA00023002"/>
    </source>
</evidence>
<keyword evidence="5" id="KW-0560">Oxidoreductase</keyword>
<dbReference type="GO" id="GO:0016491">
    <property type="term" value="F:oxidoreductase activity"/>
    <property type="evidence" value="ECO:0007669"/>
    <property type="project" value="UniProtKB-KW"/>
</dbReference>
<evidence type="ECO:0000313" key="7">
    <source>
        <dbReference type="EMBL" id="PFG17145.1"/>
    </source>
</evidence>
<dbReference type="PRINTS" id="PR00420">
    <property type="entry name" value="RNGMNOXGNASE"/>
</dbReference>
<feature type="domain" description="FixC-like C-terminal" evidence="6">
    <location>
        <begin position="367"/>
        <end position="429"/>
    </location>
</feature>
<dbReference type="SUPFAM" id="SSF51905">
    <property type="entry name" value="FAD/NAD(P)-binding domain"/>
    <property type="match status" value="1"/>
</dbReference>
<reference evidence="7 8" key="1">
    <citation type="submission" date="2017-10" db="EMBL/GenBank/DDBJ databases">
        <title>Sequencing the genomes of 1000 actinobacteria strains.</title>
        <authorList>
            <person name="Klenk H.-P."/>
        </authorList>
    </citation>
    <scope>NUCLEOTIDE SEQUENCE [LARGE SCALE GENOMIC DNA]</scope>
    <source>
        <strain evidence="7 8">DSM 15597</strain>
    </source>
</reference>
<dbReference type="NCBIfam" id="NF007450">
    <property type="entry name" value="PRK10015.1"/>
    <property type="match status" value="1"/>
</dbReference>
<dbReference type="PANTHER" id="PTHR43624">
    <property type="entry name" value="ELECTRON TRANSFER FLAVOPROTEIN-QUINONE OXIDOREDUCTASE YDIS-RELATED"/>
    <property type="match status" value="1"/>
</dbReference>
<dbReference type="AlphaFoldDB" id="A0A2A9CSV9"/>
<evidence type="ECO:0000313" key="8">
    <source>
        <dbReference type="Proteomes" id="UP000226079"/>
    </source>
</evidence>
<comment type="caution">
    <text evidence="7">The sequence shown here is derived from an EMBL/GenBank/DDBJ whole genome shotgun (WGS) entry which is preliminary data.</text>
</comment>
<dbReference type="InterPro" id="IPR036188">
    <property type="entry name" value="FAD/NAD-bd_sf"/>
</dbReference>
<keyword evidence="3" id="KW-0285">Flavoprotein</keyword>
<accession>A0A2A9CSV9</accession>
<dbReference type="Pfam" id="PF26311">
    <property type="entry name" value="ETF-QO_FixC_C"/>
    <property type="match status" value="1"/>
</dbReference>
<keyword evidence="4" id="KW-0274">FAD</keyword>
<dbReference type="OrthoDB" id="833207at2"/>
<evidence type="ECO:0000256" key="4">
    <source>
        <dbReference type="ARBA" id="ARBA00022827"/>
    </source>
</evidence>
<dbReference type="SUPFAM" id="SSF54373">
    <property type="entry name" value="FAD-linked reductases, C-terminal domain"/>
    <property type="match status" value="1"/>
</dbReference>